<reference evidence="13 14" key="1">
    <citation type="submission" date="2016-10" db="EMBL/GenBank/DDBJ databases">
        <authorList>
            <person name="de Groot N.N."/>
        </authorList>
    </citation>
    <scope>NUCLEOTIDE SEQUENCE [LARGE SCALE GENOMIC DNA]</scope>
    <source>
        <strain evidence="14">P4B,CCM 7963,CECT 7998,DSM 25260,IBRC-M 10614,KCTC 13821</strain>
    </source>
</reference>
<dbReference type="InterPro" id="IPR036866">
    <property type="entry name" value="RibonucZ/Hydroxyglut_hydro"/>
</dbReference>
<feature type="domain" description="Metallo-beta-lactamase" evidence="12">
    <location>
        <begin position="16"/>
        <end position="205"/>
    </location>
</feature>
<evidence type="ECO:0000256" key="9">
    <source>
        <dbReference type="ARBA" id="ARBA00022801"/>
    </source>
</evidence>
<protein>
    <recommendedName>
        <fullName evidence="5">beta-lactamase</fullName>
        <ecNumber evidence="5">3.5.2.6</ecNumber>
    </recommendedName>
</protein>
<dbReference type="GO" id="GO:0042597">
    <property type="term" value="C:periplasmic space"/>
    <property type="evidence" value="ECO:0007669"/>
    <property type="project" value="UniProtKB-SubCell"/>
</dbReference>
<dbReference type="GO" id="GO:0046677">
    <property type="term" value="P:response to antibiotic"/>
    <property type="evidence" value="ECO:0007669"/>
    <property type="project" value="UniProtKB-KW"/>
</dbReference>
<dbReference type="InterPro" id="IPR001018">
    <property type="entry name" value="Beta-lactamase_class-B_CS"/>
</dbReference>
<keyword evidence="14" id="KW-1185">Reference proteome</keyword>
<evidence type="ECO:0000256" key="4">
    <source>
        <dbReference type="ARBA" id="ARBA00005250"/>
    </source>
</evidence>
<evidence type="ECO:0000256" key="7">
    <source>
        <dbReference type="ARBA" id="ARBA00022729"/>
    </source>
</evidence>
<dbReference type="PROSITE" id="PS00743">
    <property type="entry name" value="BETA_LACTAMASE_B_1"/>
    <property type="match status" value="1"/>
</dbReference>
<evidence type="ECO:0000256" key="1">
    <source>
        <dbReference type="ARBA" id="ARBA00001526"/>
    </source>
</evidence>
<evidence type="ECO:0000256" key="2">
    <source>
        <dbReference type="ARBA" id="ARBA00001947"/>
    </source>
</evidence>
<accession>A0A1G8J7X5</accession>
<dbReference type="GO" id="GO:0017001">
    <property type="term" value="P:antibiotic catabolic process"/>
    <property type="evidence" value="ECO:0007669"/>
    <property type="project" value="InterPro"/>
</dbReference>
<dbReference type="SUPFAM" id="SSF56281">
    <property type="entry name" value="Metallo-hydrolase/oxidoreductase"/>
    <property type="match status" value="1"/>
</dbReference>
<gene>
    <name evidence="13" type="ORF">SAMN05216352_10688</name>
</gene>
<dbReference type="EC" id="3.5.2.6" evidence="5"/>
<comment type="similarity">
    <text evidence="4">Belongs to the metallo-beta-lactamase superfamily. Class-B beta-lactamase family.</text>
</comment>
<evidence type="ECO:0000256" key="10">
    <source>
        <dbReference type="ARBA" id="ARBA00022833"/>
    </source>
</evidence>
<comment type="catalytic activity">
    <reaction evidence="1">
        <text>a beta-lactam + H2O = a substituted beta-amino acid</text>
        <dbReference type="Rhea" id="RHEA:20401"/>
        <dbReference type="ChEBI" id="CHEBI:15377"/>
        <dbReference type="ChEBI" id="CHEBI:35627"/>
        <dbReference type="ChEBI" id="CHEBI:140347"/>
        <dbReference type="EC" id="3.5.2.6"/>
    </reaction>
</comment>
<dbReference type="EMBL" id="FNDU01000006">
    <property type="protein sequence ID" value="SDI27368.1"/>
    <property type="molecule type" value="Genomic_DNA"/>
</dbReference>
<evidence type="ECO:0000256" key="5">
    <source>
        <dbReference type="ARBA" id="ARBA00012865"/>
    </source>
</evidence>
<evidence type="ECO:0000256" key="6">
    <source>
        <dbReference type="ARBA" id="ARBA00022723"/>
    </source>
</evidence>
<evidence type="ECO:0000256" key="11">
    <source>
        <dbReference type="ARBA" id="ARBA00023251"/>
    </source>
</evidence>
<evidence type="ECO:0000259" key="12">
    <source>
        <dbReference type="SMART" id="SM00849"/>
    </source>
</evidence>
<dbReference type="AlphaFoldDB" id="A0A1G8J7X5"/>
<dbReference type="GO" id="GO:0008800">
    <property type="term" value="F:beta-lactamase activity"/>
    <property type="evidence" value="ECO:0007669"/>
    <property type="project" value="UniProtKB-EC"/>
</dbReference>
<keyword evidence="10" id="KW-0862">Zinc</keyword>
<dbReference type="GO" id="GO:0008270">
    <property type="term" value="F:zinc ion binding"/>
    <property type="evidence" value="ECO:0007669"/>
    <property type="project" value="InterPro"/>
</dbReference>
<dbReference type="InterPro" id="IPR050855">
    <property type="entry name" value="NDM-1-like"/>
</dbReference>
<organism evidence="13 14">
    <name type="scientific">Alteribacillus bidgolensis</name>
    <dbReference type="NCBI Taxonomy" id="930129"/>
    <lineage>
        <taxon>Bacteria</taxon>
        <taxon>Bacillati</taxon>
        <taxon>Bacillota</taxon>
        <taxon>Bacilli</taxon>
        <taxon>Bacillales</taxon>
        <taxon>Bacillaceae</taxon>
        <taxon>Alteribacillus</taxon>
    </lineage>
</organism>
<dbReference type="Proteomes" id="UP000199017">
    <property type="component" value="Unassembled WGS sequence"/>
</dbReference>
<dbReference type="Pfam" id="PF00753">
    <property type="entry name" value="Lactamase_B"/>
    <property type="match status" value="1"/>
</dbReference>
<dbReference type="RefSeq" id="WP_091584997.1">
    <property type="nucleotide sequence ID" value="NZ_FNDU01000006.1"/>
</dbReference>
<sequence>MELVRIKENIFYIDHAVNMGYIQNGGKGLLIDSGIDKGTGKKVWKLLKEADLPVTDLLITHAHADHFGGASWLKENGNVTVHATQFEGAVLENPRLEPIYLFQGAEPLSELRNKFLEGPPVKVDHYVKEGPSVLAGIKGTLYALPGHSYDQIAFYIEGILFAADSYFAKAYLEKHTIPFMVDIEKAQASLQFLLSLEAEGAVPGHGMYETNYKDTVKQNIDWHTFLLNELEQELHEQNDMPVESLTSHFLRKKNIPVPNIGAWVLFRTAVLAYLKALKEQGKAEFRMKDYQFIIQPIQT</sequence>
<dbReference type="PANTHER" id="PTHR42951">
    <property type="entry name" value="METALLO-BETA-LACTAMASE DOMAIN-CONTAINING"/>
    <property type="match status" value="1"/>
</dbReference>
<comment type="subcellular location">
    <subcellularLocation>
        <location evidence="3">Periplasm</location>
    </subcellularLocation>
</comment>
<comment type="cofactor">
    <cofactor evidence="2">
        <name>Zn(2+)</name>
        <dbReference type="ChEBI" id="CHEBI:29105"/>
    </cofactor>
</comment>
<name>A0A1G8J7X5_9BACI</name>
<dbReference type="SMART" id="SM00849">
    <property type="entry name" value="Lactamase_B"/>
    <property type="match status" value="1"/>
</dbReference>
<keyword evidence="7" id="KW-0732">Signal</keyword>
<dbReference type="OrthoDB" id="11380at2"/>
<evidence type="ECO:0000256" key="3">
    <source>
        <dbReference type="ARBA" id="ARBA00004418"/>
    </source>
</evidence>
<evidence type="ECO:0000313" key="13">
    <source>
        <dbReference type="EMBL" id="SDI27368.1"/>
    </source>
</evidence>
<dbReference type="Gene3D" id="3.60.15.10">
    <property type="entry name" value="Ribonuclease Z/Hydroxyacylglutathione hydrolase-like"/>
    <property type="match status" value="1"/>
</dbReference>
<dbReference type="PANTHER" id="PTHR42951:SF14">
    <property type="entry name" value="METALLO-BETA-LACTAMASE SUPERFAMILY PROTEIN"/>
    <property type="match status" value="1"/>
</dbReference>
<proteinExistence type="inferred from homology"/>
<keyword evidence="6" id="KW-0479">Metal-binding</keyword>
<keyword evidence="11" id="KW-0046">Antibiotic resistance</keyword>
<dbReference type="CDD" id="cd07743">
    <property type="entry name" value="metallo-hydrolase-like_MBL-fold"/>
    <property type="match status" value="1"/>
</dbReference>
<evidence type="ECO:0000313" key="14">
    <source>
        <dbReference type="Proteomes" id="UP000199017"/>
    </source>
</evidence>
<dbReference type="STRING" id="930129.SAMN05216352_10688"/>
<dbReference type="InterPro" id="IPR001279">
    <property type="entry name" value="Metallo-B-lactamas"/>
</dbReference>
<keyword evidence="9" id="KW-0378">Hydrolase</keyword>
<evidence type="ECO:0000256" key="8">
    <source>
        <dbReference type="ARBA" id="ARBA00022764"/>
    </source>
</evidence>
<keyword evidence="8" id="KW-0574">Periplasm</keyword>